<proteinExistence type="predicted"/>
<name>A0A2A4YDL9_UNCAE</name>
<evidence type="ECO:0000313" key="1">
    <source>
        <dbReference type="EMBL" id="PCI92982.1"/>
    </source>
</evidence>
<comment type="caution">
    <text evidence="1">The sequence shown here is derived from an EMBL/GenBank/DDBJ whole genome shotgun (WGS) entry which is preliminary data.</text>
</comment>
<gene>
    <name evidence="1" type="ORF">COB11_06160</name>
</gene>
<accession>A0A2A4YDL9</accession>
<sequence>MIPFRPDHTNDKHACYVLITCGEPSADGNMQVEMTYEGDRVLASYLIESAQGLLEDQLDP</sequence>
<dbReference type="Proteomes" id="UP000217838">
    <property type="component" value="Unassembled WGS sequence"/>
</dbReference>
<evidence type="ECO:0000313" key="2">
    <source>
        <dbReference type="Proteomes" id="UP000217838"/>
    </source>
</evidence>
<dbReference type="AlphaFoldDB" id="A0A2A4YDL9"/>
<protein>
    <submittedName>
        <fullName evidence="1">Uncharacterized protein</fullName>
    </submittedName>
</protein>
<dbReference type="EMBL" id="NVUU01000077">
    <property type="protein sequence ID" value="PCI92982.1"/>
    <property type="molecule type" value="Genomic_DNA"/>
</dbReference>
<reference evidence="2" key="1">
    <citation type="submission" date="2017-08" db="EMBL/GenBank/DDBJ databases">
        <title>A dynamic microbial community with high functional redundancy inhabits the cold, oxic subseafloor aquifer.</title>
        <authorList>
            <person name="Tully B.J."/>
            <person name="Wheat C.G."/>
            <person name="Glazer B.T."/>
            <person name="Huber J.A."/>
        </authorList>
    </citation>
    <scope>NUCLEOTIDE SEQUENCE [LARGE SCALE GENOMIC DNA]</scope>
</reference>
<organism evidence="1 2">
    <name type="scientific">Aerophobetes bacterium</name>
    <dbReference type="NCBI Taxonomy" id="2030807"/>
    <lineage>
        <taxon>Bacteria</taxon>
        <taxon>Candidatus Aerophobota</taxon>
    </lineage>
</organism>